<dbReference type="EMBL" id="BAABCE010000027">
    <property type="protein sequence ID" value="GAA3590711.1"/>
    <property type="molecule type" value="Genomic_DNA"/>
</dbReference>
<accession>A0ABP6YUQ9</accession>
<comment type="caution">
    <text evidence="1">The sequence shown here is derived from an EMBL/GenBank/DDBJ whole genome shotgun (WGS) entry which is preliminary data.</text>
</comment>
<proteinExistence type="predicted"/>
<dbReference type="RefSeq" id="WP_346186307.1">
    <property type="nucleotide sequence ID" value="NZ_BAABCE010000027.1"/>
</dbReference>
<protein>
    <recommendedName>
        <fullName evidence="3">DUF2744 domain-containing protein</fullName>
    </recommendedName>
</protein>
<name>A0ABP6YUQ9_9ACTN</name>
<dbReference type="Proteomes" id="UP001500707">
    <property type="component" value="Unassembled WGS sequence"/>
</dbReference>
<gene>
    <name evidence="1" type="ORF">GCM10022295_85440</name>
</gene>
<reference evidence="2" key="1">
    <citation type="journal article" date="2019" name="Int. J. Syst. Evol. Microbiol.">
        <title>The Global Catalogue of Microorganisms (GCM) 10K type strain sequencing project: providing services to taxonomists for standard genome sequencing and annotation.</title>
        <authorList>
            <consortium name="The Broad Institute Genomics Platform"/>
            <consortium name="The Broad Institute Genome Sequencing Center for Infectious Disease"/>
            <person name="Wu L."/>
            <person name="Ma J."/>
        </authorList>
    </citation>
    <scope>NUCLEOTIDE SEQUENCE [LARGE SCALE GENOMIC DNA]</scope>
    <source>
        <strain evidence="2">JCM 17656</strain>
    </source>
</reference>
<organism evidence="1 2">
    <name type="scientific">Streptomyces osmaniensis</name>
    <dbReference type="NCBI Taxonomy" id="593134"/>
    <lineage>
        <taxon>Bacteria</taxon>
        <taxon>Bacillati</taxon>
        <taxon>Actinomycetota</taxon>
        <taxon>Actinomycetes</taxon>
        <taxon>Kitasatosporales</taxon>
        <taxon>Streptomycetaceae</taxon>
        <taxon>Streptomyces</taxon>
    </lineage>
</organism>
<sequence>MSDTLPEGHPLAWEDLVPYEQEQGGYWLYPRGCDVYGNGKIWVRVPRPERPGELDGFANRMYALATEMKARGLDISNRPMADLGRELESLALRAKSAAAG</sequence>
<evidence type="ECO:0000313" key="2">
    <source>
        <dbReference type="Proteomes" id="UP001500707"/>
    </source>
</evidence>
<evidence type="ECO:0008006" key="3">
    <source>
        <dbReference type="Google" id="ProtNLM"/>
    </source>
</evidence>
<evidence type="ECO:0000313" key="1">
    <source>
        <dbReference type="EMBL" id="GAA3590711.1"/>
    </source>
</evidence>
<keyword evidence="2" id="KW-1185">Reference proteome</keyword>